<gene>
    <name evidence="1" type="ORF">C4D60_Mb06t17480</name>
</gene>
<proteinExistence type="predicted"/>
<evidence type="ECO:0000313" key="2">
    <source>
        <dbReference type="Proteomes" id="UP000317650"/>
    </source>
</evidence>
<dbReference type="EMBL" id="PYDT01000009">
    <property type="protein sequence ID" value="THU50189.1"/>
    <property type="molecule type" value="Genomic_DNA"/>
</dbReference>
<reference evidence="1 2" key="1">
    <citation type="journal article" date="2019" name="Nat. Plants">
        <title>Genome sequencing of Musa balbisiana reveals subgenome evolution and function divergence in polyploid bananas.</title>
        <authorList>
            <person name="Yao X."/>
        </authorList>
    </citation>
    <scope>NUCLEOTIDE SEQUENCE [LARGE SCALE GENOMIC DNA]</scope>
    <source>
        <strain evidence="2">cv. DH-PKW</strain>
        <tissue evidence="1">Leaves</tissue>
    </source>
</reference>
<comment type="caution">
    <text evidence="1">The sequence shown here is derived from an EMBL/GenBank/DDBJ whole genome shotgun (WGS) entry which is preliminary data.</text>
</comment>
<protein>
    <submittedName>
        <fullName evidence="1">Uncharacterized protein</fullName>
    </submittedName>
</protein>
<name>A0A4S8IPE8_MUSBA</name>
<dbReference type="Proteomes" id="UP000317650">
    <property type="component" value="Chromosome 6"/>
</dbReference>
<accession>A0A4S8IPE8</accession>
<organism evidence="1 2">
    <name type="scientific">Musa balbisiana</name>
    <name type="common">Banana</name>
    <dbReference type="NCBI Taxonomy" id="52838"/>
    <lineage>
        <taxon>Eukaryota</taxon>
        <taxon>Viridiplantae</taxon>
        <taxon>Streptophyta</taxon>
        <taxon>Embryophyta</taxon>
        <taxon>Tracheophyta</taxon>
        <taxon>Spermatophyta</taxon>
        <taxon>Magnoliopsida</taxon>
        <taxon>Liliopsida</taxon>
        <taxon>Zingiberales</taxon>
        <taxon>Musaceae</taxon>
        <taxon>Musa</taxon>
    </lineage>
</organism>
<sequence length="109" mass="11841">MMRRGRELGTLYFDYTLPFAEREKAEGGLAVARTLSTDASGQNSNHGVIRTQSLVYASHSSPHSYSGHTFPLLLLLLLPSPLAGPSLSRSPIAIFVDKRYLSIAPVLSP</sequence>
<keyword evidence="2" id="KW-1185">Reference proteome</keyword>
<evidence type="ECO:0000313" key="1">
    <source>
        <dbReference type="EMBL" id="THU50189.1"/>
    </source>
</evidence>
<dbReference type="AlphaFoldDB" id="A0A4S8IPE8"/>